<name>A0ABQ4RVP1_9HYPH</name>
<evidence type="ECO:0000313" key="2">
    <source>
        <dbReference type="Proteomes" id="UP001055125"/>
    </source>
</evidence>
<comment type="caution">
    <text evidence="1">The sequence shown here is derived from an EMBL/GenBank/DDBJ whole genome shotgun (WGS) entry which is preliminary data.</text>
</comment>
<sequence>MSDKRIDYTVARIMVAVGEVPPRPNAPAIIGMIYETILEADDTDEPVDLAYGFAVTFQPHDFSGLPACSRNAALVPSILLSEGRRVRPAGVPARKIF</sequence>
<reference evidence="1" key="2">
    <citation type="submission" date="2021-08" db="EMBL/GenBank/DDBJ databases">
        <authorList>
            <person name="Tani A."/>
            <person name="Ola A."/>
            <person name="Ogura Y."/>
            <person name="Katsura K."/>
            <person name="Hayashi T."/>
        </authorList>
    </citation>
    <scope>NUCLEOTIDE SEQUENCE</scope>
    <source>
        <strain evidence="1">DSM 19015</strain>
    </source>
</reference>
<proteinExistence type="predicted"/>
<keyword evidence="2" id="KW-1185">Reference proteome</keyword>
<dbReference type="RefSeq" id="WP_238243956.1">
    <property type="nucleotide sequence ID" value="NZ_BPQP01000029.1"/>
</dbReference>
<protein>
    <submittedName>
        <fullName evidence="1">Uncharacterized protein</fullName>
    </submittedName>
</protein>
<organism evidence="1 2">
    <name type="scientific">Methylobacterium iners</name>
    <dbReference type="NCBI Taxonomy" id="418707"/>
    <lineage>
        <taxon>Bacteria</taxon>
        <taxon>Pseudomonadati</taxon>
        <taxon>Pseudomonadota</taxon>
        <taxon>Alphaproteobacteria</taxon>
        <taxon>Hyphomicrobiales</taxon>
        <taxon>Methylobacteriaceae</taxon>
        <taxon>Methylobacterium</taxon>
    </lineage>
</organism>
<dbReference type="Proteomes" id="UP001055125">
    <property type="component" value="Unassembled WGS sequence"/>
</dbReference>
<dbReference type="EMBL" id="BPQP01000029">
    <property type="protein sequence ID" value="GJD94794.1"/>
    <property type="molecule type" value="Genomic_DNA"/>
</dbReference>
<evidence type="ECO:0000313" key="1">
    <source>
        <dbReference type="EMBL" id="GJD94794.1"/>
    </source>
</evidence>
<reference evidence="1" key="1">
    <citation type="journal article" date="2021" name="Front. Microbiol.">
        <title>Comprehensive Comparative Genomics and Phenotyping of Methylobacterium Species.</title>
        <authorList>
            <person name="Alessa O."/>
            <person name="Ogura Y."/>
            <person name="Fujitani Y."/>
            <person name="Takami H."/>
            <person name="Hayashi T."/>
            <person name="Sahin N."/>
            <person name="Tani A."/>
        </authorList>
    </citation>
    <scope>NUCLEOTIDE SEQUENCE</scope>
    <source>
        <strain evidence="1">DSM 19015</strain>
    </source>
</reference>
<accession>A0ABQ4RVP1</accession>
<gene>
    <name evidence="1" type="ORF">OCOJLMKI_1998</name>
</gene>